<dbReference type="InterPro" id="IPR011659">
    <property type="entry name" value="WD40"/>
</dbReference>
<evidence type="ECO:0000256" key="1">
    <source>
        <dbReference type="ARBA" id="ARBA00009820"/>
    </source>
</evidence>
<evidence type="ECO:0000256" key="2">
    <source>
        <dbReference type="SAM" id="SignalP"/>
    </source>
</evidence>
<dbReference type="Gene3D" id="2.120.10.30">
    <property type="entry name" value="TolB, C-terminal domain"/>
    <property type="match status" value="1"/>
</dbReference>
<feature type="chain" id="PRO_5046478198" description="Dipeptidylpeptidase IV N-terminal domain-containing protein" evidence="2">
    <location>
        <begin position="29"/>
        <end position="328"/>
    </location>
</feature>
<evidence type="ECO:0000313" key="3">
    <source>
        <dbReference type="EMBL" id="MFC5269558.1"/>
    </source>
</evidence>
<keyword evidence="2" id="KW-0732">Signal</keyword>
<dbReference type="EMBL" id="JBHSKT010000002">
    <property type="protein sequence ID" value="MFC5269558.1"/>
    <property type="molecule type" value="Genomic_DNA"/>
</dbReference>
<dbReference type="Pfam" id="PF07676">
    <property type="entry name" value="PD40"/>
    <property type="match status" value="3"/>
</dbReference>
<dbReference type="Proteomes" id="UP001596161">
    <property type="component" value="Unassembled WGS sequence"/>
</dbReference>
<comment type="caution">
    <text evidence="3">The sequence shown here is derived from an EMBL/GenBank/DDBJ whole genome shotgun (WGS) entry which is preliminary data.</text>
</comment>
<accession>A0ABW0E5K4</accession>
<dbReference type="RefSeq" id="WP_378015939.1">
    <property type="nucleotide sequence ID" value="NZ_JBHSKT010000002.1"/>
</dbReference>
<gene>
    <name evidence="3" type="ORF">ACFPIB_02980</name>
</gene>
<organism evidence="3 4">
    <name type="scientific">Adhaeribacter terreus</name>
    <dbReference type="NCBI Taxonomy" id="529703"/>
    <lineage>
        <taxon>Bacteria</taxon>
        <taxon>Pseudomonadati</taxon>
        <taxon>Bacteroidota</taxon>
        <taxon>Cytophagia</taxon>
        <taxon>Cytophagales</taxon>
        <taxon>Hymenobacteraceae</taxon>
        <taxon>Adhaeribacter</taxon>
    </lineage>
</organism>
<name>A0ABW0E5K4_9BACT</name>
<dbReference type="InterPro" id="IPR011042">
    <property type="entry name" value="6-blade_b-propeller_TolB-like"/>
</dbReference>
<dbReference type="PROSITE" id="PS51257">
    <property type="entry name" value="PROKAR_LIPOPROTEIN"/>
    <property type="match status" value="1"/>
</dbReference>
<protein>
    <recommendedName>
        <fullName evidence="5">Dipeptidylpeptidase IV N-terminal domain-containing protein</fullName>
    </recommendedName>
</protein>
<feature type="signal peptide" evidence="2">
    <location>
        <begin position="1"/>
        <end position="28"/>
    </location>
</feature>
<reference evidence="4" key="1">
    <citation type="journal article" date="2019" name="Int. J. Syst. Evol. Microbiol.">
        <title>The Global Catalogue of Microorganisms (GCM) 10K type strain sequencing project: providing services to taxonomists for standard genome sequencing and annotation.</title>
        <authorList>
            <consortium name="The Broad Institute Genomics Platform"/>
            <consortium name="The Broad Institute Genome Sequencing Center for Infectious Disease"/>
            <person name="Wu L."/>
            <person name="Ma J."/>
        </authorList>
    </citation>
    <scope>NUCLEOTIDE SEQUENCE [LARGE SCALE GENOMIC DNA]</scope>
    <source>
        <strain evidence="4">KACC 12602</strain>
    </source>
</reference>
<sequence length="328" mass="36042">MKLTFKNRFLLPLLVAGSSLLFSGCGSDDDDTVVQPEPVLTNTWTGKLTHDWSSSIREYNFSTKADPELFEGRMPYRMPNGNILHVGGVFERLEMTTASGVQKTVIYDAKETTAIYAPQLSPDGTKIAFTHRKVFDPSDYPVKDGTVIIDLQGNYVAGIPDFYNATWLPDGRLVGAGVFSSDGYVSSTPNPKSGLYIATITGNTGTLTNIDPTLANPVPIHPAASPDGKRIAFIINKHVWTMNIDGTNLKQLTASDNDNEESYPTWSPDGKYIAVWSYKTFEITYYTAIAIVPSEAAQPIVLTNEAAIWPRDQQGYRISGGRGNISWR</sequence>
<keyword evidence="4" id="KW-1185">Reference proteome</keyword>
<dbReference type="SUPFAM" id="SSF82171">
    <property type="entry name" value="DPP6 N-terminal domain-like"/>
    <property type="match status" value="1"/>
</dbReference>
<dbReference type="PANTHER" id="PTHR36842">
    <property type="entry name" value="PROTEIN TOLB HOMOLOG"/>
    <property type="match status" value="1"/>
</dbReference>
<evidence type="ECO:0008006" key="5">
    <source>
        <dbReference type="Google" id="ProtNLM"/>
    </source>
</evidence>
<dbReference type="PANTHER" id="PTHR36842:SF1">
    <property type="entry name" value="PROTEIN TOLB"/>
    <property type="match status" value="1"/>
</dbReference>
<evidence type="ECO:0000313" key="4">
    <source>
        <dbReference type="Proteomes" id="UP001596161"/>
    </source>
</evidence>
<proteinExistence type="inferred from homology"/>
<comment type="similarity">
    <text evidence="1">Belongs to the TolB family.</text>
</comment>